<dbReference type="Proteomes" id="UP000283087">
    <property type="component" value="Unassembled WGS sequence"/>
</dbReference>
<gene>
    <name evidence="8" type="ORF">EH243_03640</name>
</gene>
<dbReference type="InterPro" id="IPR037069">
    <property type="entry name" value="AcylCoA_DH/ox_N_sf"/>
</dbReference>
<evidence type="ECO:0000259" key="6">
    <source>
        <dbReference type="Pfam" id="PF00441"/>
    </source>
</evidence>
<evidence type="ECO:0000256" key="4">
    <source>
        <dbReference type="ARBA" id="ARBA00022827"/>
    </source>
</evidence>
<feature type="domain" description="Acyl-CoA dehydrogenase/oxidase N-terminal" evidence="7">
    <location>
        <begin position="20"/>
        <end position="111"/>
    </location>
</feature>
<dbReference type="InterPro" id="IPR036250">
    <property type="entry name" value="AcylCo_DH-like_C"/>
</dbReference>
<evidence type="ECO:0000256" key="2">
    <source>
        <dbReference type="ARBA" id="ARBA00009347"/>
    </source>
</evidence>
<dbReference type="SUPFAM" id="SSF47203">
    <property type="entry name" value="Acyl-CoA dehydrogenase C-terminal domain-like"/>
    <property type="match status" value="1"/>
</dbReference>
<dbReference type="GO" id="GO:0003995">
    <property type="term" value="F:acyl-CoA dehydrogenase activity"/>
    <property type="evidence" value="ECO:0007669"/>
    <property type="project" value="TreeGrafter"/>
</dbReference>
<proteinExistence type="inferred from homology"/>
<dbReference type="OrthoDB" id="9769473at2"/>
<dbReference type="GO" id="GO:0050660">
    <property type="term" value="F:flavin adenine dinucleotide binding"/>
    <property type="evidence" value="ECO:0007669"/>
    <property type="project" value="InterPro"/>
</dbReference>
<evidence type="ECO:0000256" key="3">
    <source>
        <dbReference type="ARBA" id="ARBA00022630"/>
    </source>
</evidence>
<dbReference type="RefSeq" id="WP_126157272.1">
    <property type="nucleotide sequence ID" value="NZ_RQXW01000002.1"/>
</dbReference>
<evidence type="ECO:0000313" key="9">
    <source>
        <dbReference type="Proteomes" id="UP000283087"/>
    </source>
</evidence>
<dbReference type="Gene3D" id="1.20.140.10">
    <property type="entry name" value="Butyryl-CoA Dehydrogenase, subunit A, domain 3"/>
    <property type="match status" value="1"/>
</dbReference>
<dbReference type="InterPro" id="IPR009075">
    <property type="entry name" value="AcylCo_DH/oxidase_C"/>
</dbReference>
<dbReference type="PANTHER" id="PTHR43884:SF20">
    <property type="entry name" value="ACYL-COA DEHYDROGENASE FADE28"/>
    <property type="match status" value="1"/>
</dbReference>
<organism evidence="8 9">
    <name type="scientific">Amphritea opalescens</name>
    <dbReference type="NCBI Taxonomy" id="2490544"/>
    <lineage>
        <taxon>Bacteria</taxon>
        <taxon>Pseudomonadati</taxon>
        <taxon>Pseudomonadota</taxon>
        <taxon>Gammaproteobacteria</taxon>
        <taxon>Oceanospirillales</taxon>
        <taxon>Oceanospirillaceae</taxon>
        <taxon>Amphritea</taxon>
    </lineage>
</organism>
<evidence type="ECO:0000256" key="1">
    <source>
        <dbReference type="ARBA" id="ARBA00001974"/>
    </source>
</evidence>
<accession>A0A430KUV8</accession>
<keyword evidence="3" id="KW-0285">Flavoprotein</keyword>
<dbReference type="Pfam" id="PF02771">
    <property type="entry name" value="Acyl-CoA_dh_N"/>
    <property type="match status" value="1"/>
</dbReference>
<evidence type="ECO:0000259" key="7">
    <source>
        <dbReference type="Pfam" id="PF02771"/>
    </source>
</evidence>
<dbReference type="PANTHER" id="PTHR43884">
    <property type="entry name" value="ACYL-COA DEHYDROGENASE"/>
    <property type="match status" value="1"/>
</dbReference>
<comment type="cofactor">
    <cofactor evidence="1">
        <name>FAD</name>
        <dbReference type="ChEBI" id="CHEBI:57692"/>
    </cofactor>
</comment>
<dbReference type="Gene3D" id="1.10.540.10">
    <property type="entry name" value="Acyl-CoA dehydrogenase/oxidase, N-terminal domain"/>
    <property type="match status" value="1"/>
</dbReference>
<comment type="similarity">
    <text evidence="2">Belongs to the acyl-CoA dehydrogenase family.</text>
</comment>
<feature type="domain" description="Acyl-CoA dehydrogenase/oxidase C-terminal" evidence="6">
    <location>
        <begin position="217"/>
        <end position="345"/>
    </location>
</feature>
<keyword evidence="5" id="KW-0560">Oxidoreductase</keyword>
<keyword evidence="9" id="KW-1185">Reference proteome</keyword>
<name>A0A430KUV8_9GAMM</name>
<dbReference type="InterPro" id="IPR013786">
    <property type="entry name" value="AcylCoA_DH/ox_N"/>
</dbReference>
<dbReference type="Pfam" id="PF00441">
    <property type="entry name" value="Acyl-CoA_dh_1"/>
    <property type="match status" value="1"/>
</dbReference>
<protein>
    <submittedName>
        <fullName evidence="8">Acyl-CoA dehydrogenase</fullName>
    </submittedName>
</protein>
<dbReference type="SUPFAM" id="SSF56645">
    <property type="entry name" value="Acyl-CoA dehydrogenase NM domain-like"/>
    <property type="match status" value="1"/>
</dbReference>
<keyword evidence="4" id="KW-0274">FAD</keyword>
<sequence length="361" mass="39588">MNMSSNVQGAVNNATMTELESEMIRDAARNFANSESPLSVVRAAEAGDWIAAKASWSKMANLGWFELLQHEEDEADGLVAACVIAEELGRAAYPMPFSEAAVLVLPLLAKHAADNVSLDAFNSGEQRAAIAMPLSGLPTSIDRLPQLSSDVSLMVNLLEDASLLVVPVLDKEQPCLALVHRPENGWQTKAMPDLANNSYSRIVVNELKNVELIPLEWESLAKAYDYFRLVTAAYIVGLASQATDLAVEYAKERIAFGKPIGSFQAVQQRLAESALELAAAHFLVREASVTAERLQIPMACIQVCEAGKKATFTAQQIWAGMGYTLEVDVQLFFRRARAYQLLLGAPWELRERIWDEVVPHS</sequence>
<evidence type="ECO:0000313" key="8">
    <source>
        <dbReference type="EMBL" id="RTE67305.1"/>
    </source>
</evidence>
<evidence type="ECO:0000256" key="5">
    <source>
        <dbReference type="ARBA" id="ARBA00023002"/>
    </source>
</evidence>
<reference evidence="8 9" key="1">
    <citation type="submission" date="2018-11" db="EMBL/GenBank/DDBJ databases">
        <title>The draft genome sequence of Amphritea opalescens ANRC-JH13T.</title>
        <authorList>
            <person name="Fang Z."/>
            <person name="Zhang Y."/>
            <person name="Han X."/>
        </authorList>
    </citation>
    <scope>NUCLEOTIDE SEQUENCE [LARGE SCALE GENOMIC DNA]</scope>
    <source>
        <strain evidence="8 9">ANRC-JH13</strain>
    </source>
</reference>
<comment type="caution">
    <text evidence="8">The sequence shown here is derived from an EMBL/GenBank/DDBJ whole genome shotgun (WGS) entry which is preliminary data.</text>
</comment>
<dbReference type="AlphaFoldDB" id="A0A430KUV8"/>
<dbReference type="EMBL" id="RQXW01000002">
    <property type="protein sequence ID" value="RTE67305.1"/>
    <property type="molecule type" value="Genomic_DNA"/>
</dbReference>
<dbReference type="InterPro" id="IPR009100">
    <property type="entry name" value="AcylCoA_DH/oxidase_NM_dom_sf"/>
</dbReference>